<evidence type="ECO:0000313" key="2">
    <source>
        <dbReference type="Proteomes" id="UP000004756"/>
    </source>
</evidence>
<accession>C0CYU5</accession>
<dbReference type="AlphaFoldDB" id="C0CYU5"/>
<organism evidence="1 2">
    <name type="scientific">[Clostridium] asparagiforme DSM 15981</name>
    <dbReference type="NCBI Taxonomy" id="518636"/>
    <lineage>
        <taxon>Bacteria</taxon>
        <taxon>Bacillati</taxon>
        <taxon>Bacillota</taxon>
        <taxon>Clostridia</taxon>
        <taxon>Lachnospirales</taxon>
        <taxon>Lachnospiraceae</taxon>
        <taxon>Enterocloster</taxon>
    </lineage>
</organism>
<name>C0CYU5_9FIRM</name>
<keyword evidence="2" id="KW-1185">Reference proteome</keyword>
<dbReference type="HOGENOM" id="CLU_3267795_0_0_9"/>
<sequence>MFVSGGLKKCEGKKRTTACRLLRRPIACNKKQGFPKAPECL</sequence>
<reference evidence="1 2" key="1">
    <citation type="submission" date="2009-02" db="EMBL/GenBank/DDBJ databases">
        <title>Draft genome sequence of Clostridium asparagiforme (DSM 15981).</title>
        <authorList>
            <person name="Sudarsanam P."/>
            <person name="Ley R."/>
            <person name="Guruge J."/>
            <person name="Turnbaugh P.J."/>
            <person name="Mahowald M."/>
            <person name="Liep D."/>
            <person name="Gordon J."/>
        </authorList>
    </citation>
    <scope>NUCLEOTIDE SEQUENCE [LARGE SCALE GENOMIC DNA]</scope>
    <source>
        <strain evidence="1 2">DSM 15981</strain>
    </source>
</reference>
<comment type="caution">
    <text evidence="1">The sequence shown here is derived from an EMBL/GenBank/DDBJ whole genome shotgun (WGS) entry which is preliminary data.</text>
</comment>
<evidence type="ECO:0000313" key="1">
    <source>
        <dbReference type="EMBL" id="EEG55763.1"/>
    </source>
</evidence>
<proteinExistence type="predicted"/>
<dbReference type="Proteomes" id="UP000004756">
    <property type="component" value="Unassembled WGS sequence"/>
</dbReference>
<gene>
    <name evidence="1" type="ORF">CLOSTASPAR_02172</name>
</gene>
<dbReference type="EMBL" id="ACCJ01000125">
    <property type="protein sequence ID" value="EEG55763.1"/>
    <property type="molecule type" value="Genomic_DNA"/>
</dbReference>
<protein>
    <submittedName>
        <fullName evidence="1">Uncharacterized protein</fullName>
    </submittedName>
</protein>